<feature type="signal peptide" evidence="2">
    <location>
        <begin position="1"/>
        <end position="35"/>
    </location>
</feature>
<reference evidence="4" key="1">
    <citation type="submission" date="2017-06" db="EMBL/GenBank/DDBJ databases">
        <authorList>
            <person name="Varghese N."/>
            <person name="Submissions S."/>
        </authorList>
    </citation>
    <scope>NUCLEOTIDE SEQUENCE [LARGE SCALE GENOMIC DNA]</scope>
    <source>
        <strain evidence="4">JCM 23211</strain>
    </source>
</reference>
<evidence type="ECO:0000313" key="4">
    <source>
        <dbReference type="Proteomes" id="UP000198327"/>
    </source>
</evidence>
<dbReference type="Proteomes" id="UP000198327">
    <property type="component" value="Unassembled WGS sequence"/>
</dbReference>
<evidence type="ECO:0000256" key="2">
    <source>
        <dbReference type="SAM" id="SignalP"/>
    </source>
</evidence>
<evidence type="ECO:0000256" key="1">
    <source>
        <dbReference type="SAM" id="MobiDB-lite"/>
    </source>
</evidence>
<dbReference type="OrthoDB" id="4571285at2"/>
<dbReference type="AlphaFoldDB" id="A0A239D7U3"/>
<accession>A0A239D7U3</accession>
<feature type="compositionally biased region" description="Low complexity" evidence="1">
    <location>
        <begin position="108"/>
        <end position="118"/>
    </location>
</feature>
<feature type="region of interest" description="Disordered" evidence="1">
    <location>
        <begin position="94"/>
        <end position="128"/>
    </location>
</feature>
<name>A0A239D7U3_9NOCA</name>
<gene>
    <name evidence="3" type="ORF">SAMN05421642_101416</name>
</gene>
<organism evidence="3 4">
    <name type="scientific">Rhodococcoides kyotonense</name>
    <dbReference type="NCBI Taxonomy" id="398843"/>
    <lineage>
        <taxon>Bacteria</taxon>
        <taxon>Bacillati</taxon>
        <taxon>Actinomycetota</taxon>
        <taxon>Actinomycetes</taxon>
        <taxon>Mycobacteriales</taxon>
        <taxon>Nocardiaceae</taxon>
        <taxon>Rhodococcoides</taxon>
    </lineage>
</organism>
<protein>
    <submittedName>
        <fullName evidence="3">Uncharacterized protein</fullName>
    </submittedName>
</protein>
<proteinExistence type="predicted"/>
<dbReference type="RefSeq" id="WP_089243072.1">
    <property type="nucleotide sequence ID" value="NZ_FZOW01000001.1"/>
</dbReference>
<dbReference type="EMBL" id="FZOW01000001">
    <property type="protein sequence ID" value="SNS28088.1"/>
    <property type="molecule type" value="Genomic_DNA"/>
</dbReference>
<keyword evidence="2" id="KW-0732">Signal</keyword>
<evidence type="ECO:0000313" key="3">
    <source>
        <dbReference type="EMBL" id="SNS28088.1"/>
    </source>
</evidence>
<feature type="chain" id="PRO_5013009091" evidence="2">
    <location>
        <begin position="36"/>
        <end position="170"/>
    </location>
</feature>
<keyword evidence="4" id="KW-1185">Reference proteome</keyword>
<sequence length="170" mass="16937">MCCVPTFTVPPTLTRRTAFRLTGGVVLSTVGLAAAAGCSSGTDTAATVDTLTAHLRLARRDAAAAATAIATLPDLAGQLGVVQSEREAHASSLTAEIDRVAGTDPSETTSAAATTTPAAAPPPTLDELKGFLGESQRAAADSAREESGYRAGLLGSISAACAVQISVVLA</sequence>
<dbReference type="STRING" id="398843.A3K89_08335"/>